<feature type="compositionally biased region" description="Low complexity" evidence="4">
    <location>
        <begin position="1825"/>
        <end position="1844"/>
    </location>
</feature>
<dbReference type="Gene3D" id="1.10.472.80">
    <property type="entry name" value="Ypt/Rab-GAP domain of gyp1p, domain 3"/>
    <property type="match status" value="1"/>
</dbReference>
<evidence type="ECO:0000256" key="3">
    <source>
        <dbReference type="SAM" id="Coils"/>
    </source>
</evidence>
<feature type="compositionally biased region" description="Low complexity" evidence="4">
    <location>
        <begin position="1687"/>
        <end position="1706"/>
    </location>
</feature>
<dbReference type="SUPFAM" id="SSF47923">
    <property type="entry name" value="Ypt/Rab-GAP domain of gyp1p"/>
    <property type="match status" value="1"/>
</dbReference>
<feature type="coiled-coil region" evidence="3">
    <location>
        <begin position="1199"/>
        <end position="1260"/>
    </location>
</feature>
<feature type="compositionally biased region" description="Pro residues" evidence="4">
    <location>
        <begin position="2374"/>
        <end position="2386"/>
    </location>
</feature>
<feature type="compositionally biased region" description="Polar residues" evidence="4">
    <location>
        <begin position="2041"/>
        <end position="2057"/>
    </location>
</feature>
<dbReference type="GO" id="GO:0036064">
    <property type="term" value="C:ciliary basal body"/>
    <property type="evidence" value="ECO:0007669"/>
    <property type="project" value="TreeGrafter"/>
</dbReference>
<name>D8U7U3_VOLCA</name>
<feature type="region of interest" description="Disordered" evidence="4">
    <location>
        <begin position="1973"/>
        <end position="2027"/>
    </location>
</feature>
<feature type="compositionally biased region" description="Low complexity" evidence="4">
    <location>
        <begin position="2296"/>
        <end position="2322"/>
    </location>
</feature>
<feature type="region of interest" description="Disordered" evidence="4">
    <location>
        <begin position="1588"/>
        <end position="1726"/>
    </location>
</feature>
<dbReference type="PANTHER" id="PTHR19853:SF1">
    <property type="entry name" value="TBC1 DOMAIN FAMILY MEMBER 31"/>
    <property type="match status" value="1"/>
</dbReference>
<feature type="compositionally biased region" description="Low complexity" evidence="4">
    <location>
        <begin position="1918"/>
        <end position="1927"/>
    </location>
</feature>
<dbReference type="GeneID" id="9621527"/>
<feature type="region of interest" description="Disordered" evidence="4">
    <location>
        <begin position="2496"/>
        <end position="2532"/>
    </location>
</feature>
<feature type="compositionally biased region" description="Low complexity" evidence="4">
    <location>
        <begin position="1588"/>
        <end position="1613"/>
    </location>
</feature>
<feature type="region of interest" description="Disordered" evidence="4">
    <location>
        <begin position="2226"/>
        <end position="2323"/>
    </location>
</feature>
<feature type="compositionally biased region" description="Low complexity" evidence="4">
    <location>
        <begin position="2103"/>
        <end position="2117"/>
    </location>
</feature>
<feature type="compositionally biased region" description="Basic and acidic residues" evidence="4">
    <location>
        <begin position="2397"/>
        <end position="2406"/>
    </location>
</feature>
<sequence length="2741" mass="284965">MLKYNIPAVSITGQHGRIWTTKPTPGHSGLVAVLQVPASKVSEAVRSPDFTVAAMERRADLLVTADTRGQVYVFDIRQNRFSCLDRTGFQGTAALIHGPRVIFVAFADSSIRCYDASKGTVTGVLREHRSPVRHLEINRELNELLSTSVDGVLVWDIQKLRRKRVLGSGPYGALQASYTADGQAIVTQFKVQRSMWGRLGIEQQKQAKSETLSPGQIWGGGCGRECDGGQEDARFSMRAARAVREPESLTDGSFFIWSVGNFALVRSFTLPVAPPLRPLQTTFCLSPDGQLLVSCGPTLPVLLVYSVIGGFLRYGIGLPAPPSQLDTGRGVGEGAAGAAAATAGAAAAKEAAAGAAALPALGADGTGLPAAAAALAAKLSMAIGVRQVAFLPDSATVAAMLTDGSIAFVDVLSCSCVGAVPYSFPNRPDGSFTLDARAQHMALTADGKLNDLAAAVALEHLRQHRAQEQLQLESAKDHQQQQPFPAAEEFEERPDLSCGLGRGAQAKAWIWIRNCGGSGCGGAERGPPGLSLAQDPAGVVKARKRVGTKRTQQAAGGRPPVSGVAMQLRTGSGAAVGRRGGGGGVKPDAASLSLNRTRLEALLEAFGEYPAKYRLMIWEFLLQLPHNAAAFACLAGLGLHPAFKDVQSKLPLANRALAQRLAATLSQLAHWCPVFAESSFLPDLIFPFVKLFASASALHRGSPVAAAGARRPRSSAALDERCFETVATLLSCGWMRGWVDLKLGCELERVSQRCPGFRDFKAVRRERASRTRSYQDLLSLHDAPLAAHFNTYRGGMAGVVWPHLATLWTELLTRSDWLRLWDHCITAGPDLLYMFVCAYFISLRVQIMAMDTDHKLANWLAGPPTIDMGEILKVAYLLRDRTPEQLRPVPNEWQPLPQGPTYVEFKDFPAGAVELFAADRARIKEAEDAIMRRRAVVSELELRTRAVALQAASLSSERQQLAALEEQRRAMLRQLEAETASEMARLDDRAKEEKLRQIAAMEKAYQANLLEVRATWQRELEFARAEMAHKRALAAQQVRSRQEDEQIKALEFHAQQRMREMEDDVRRTAVASAVRDELLSQQMEAEAKQRAKLKEWEIEDESRKQRLQHEQERRAQLAVAAEESAARSAAAREAQKLALQIDDHVMTLDGQRRLRRMAEDAALVTAEARAAEEARLAARAAAEQEALRLRARADMAWYEAEQMRREQLLEQERQQMEAAAEAARRKLADTEAAARTMAVQAELLERRRHLERQNAAEEAHIRRLVGVMAVERGRDAVLVSDLEAKEDEMKANLVHYARLGSLQREVEASEAAAAVTLLAKLDEQQRRELVELRKLHDEALQRLSKEMEGQATEAAVKRRSELLEDQLAAIRAHQQAFERRKQELGREMVTEKSRILRKATEGGTSAAASAAAAAAAAAAAGATSSETSREDTPPPPPPPPPQVPQYYPHDFQQADPPPQPPQPEHSAGERDLPARPTGGAAGARSAAAVAADAARHTDMVLRALGLHSQTSSPPTATGSSTAGTRGILNLFTPRHGHIFDFLSDSNLTPESNFSSVTTSSAPSPERPFFFRKAPVVAVAEAMAPPGTAATAAAAPDKDANATTTTTTTTTARAQEQLESPSTTAVQSAERTQESAAGGWPPPARVSQAVNAPQRPSTAPAAGTPRSVVSGTASSDTVTQSGDTPVPRSTSAGSGAVGRTGATAAASCSHITPGSSSSTGGGGGCGAASASAIAAAAAAADRPIGSRRSSWPWGPLSPLHEEGLVLADMTPSTSPSSFLPLITPSRGGATSAFLGSSMHAPPNRGPLEHSAAASITAAAALHRAAMAAVGAASPSREQQQHQQQPRRQERSGTSNDLRAILGVDEHVQLYGPPGHRRATLPAAHHPAFITSGSSFLESSLDGAVGLQLLLQKAQPKSCPGAIAPSGAAAGAGSGPPGLQQPNPCPGSSPAMAGLYSSMEASDPAANTRSIITTTETTTTTSPSNSCADQGGGGGGGTGSGTDFSSGSSPWPPPPPPGSSEVGLGLSLAGRGPFSSHNYSPASTEILSGSGPSTASLSGPSDAGGAARLLALAPGGGAPASSNRTGTGPARSGGAAPRPLEPFASSSSGLFGGTSSSGDAAGGGSGGAATLAFGSRLSPRGEAARNNSSSSAGFASLRASGSSSGVLLGGLADSGAASPSSAAAAAAALAAAVYSSYSSDITSDSAGADVMASLRPLLGSVAAALYGSSSSSGGTGTGTGTGGGAGSSSRNPPELGRSSLTRTSITSTTALSTNTPGSSDGYLPGMGPLALRLSNNDSSSGLAGLWSGAPATAAAAGSSTGASTDDVSEVLRLLRLSAQDDLGLLSSSSQGGFPLVLPKGSYSLQQQHHSQSHALPLPPLPPPPPPPQQQQWQDPGGDDGGRGEAADHGRRRTHDQVAGTEEEEQQQQQRLSRVMLLPSNFSDPHSKAFFPLATSASGGLDAAWSMLGQGAPAGGAGLVGPIPSVDAAAGGQGFGSCVGSSNGSSRHGSELGAPPKAAADSAGGGGGGAPRATAAAAAARPAASVGRAASGGGCSAAQSDDNGDDEAEDDGGDDDEYDDDVSIAVAVATPYPLGSRPSPDASPTPGQDERPPPANNDGVRGGRQSGGTAANLSADGAASELFGSSPRNSIGEGFLAGAQLYVKKAFEPCRIPTTPGGVSDLSAELRRMGLTWGHGDDSTAAESMSPSTITGLTSMYDDDAPMTVATHASSDTVEAHEHNRRVP</sequence>
<dbReference type="EMBL" id="GL378366">
    <property type="protein sequence ID" value="EFJ44153.1"/>
    <property type="molecule type" value="Genomic_DNA"/>
</dbReference>
<dbReference type="InterPro" id="IPR036322">
    <property type="entry name" value="WD40_repeat_dom_sf"/>
</dbReference>
<dbReference type="InterPro" id="IPR001680">
    <property type="entry name" value="WD40_rpt"/>
</dbReference>
<feature type="compositionally biased region" description="Low complexity" evidence="4">
    <location>
        <begin position="2510"/>
        <end position="2519"/>
    </location>
</feature>
<feature type="region of interest" description="Disordered" evidence="4">
    <location>
        <begin position="2041"/>
        <end position="2161"/>
    </location>
</feature>
<feature type="compositionally biased region" description="Low complexity" evidence="4">
    <location>
        <begin position="2255"/>
        <end position="2273"/>
    </location>
</feature>
<feature type="region of interest" description="Disordered" evidence="4">
    <location>
        <begin position="2360"/>
        <end position="2428"/>
    </location>
</feature>
<feature type="region of interest" description="Disordered" evidence="4">
    <location>
        <begin position="1915"/>
        <end position="1953"/>
    </location>
</feature>
<protein>
    <recommendedName>
        <fullName evidence="7">Rab-GAP TBC domain-containing protein</fullName>
    </recommendedName>
</protein>
<feature type="compositionally biased region" description="Polar residues" evidence="4">
    <location>
        <begin position="1616"/>
        <end position="1629"/>
    </location>
</feature>
<feature type="compositionally biased region" description="Pro residues" evidence="4">
    <location>
        <begin position="1433"/>
        <end position="1443"/>
    </location>
</feature>
<organism evidence="6">
    <name type="scientific">Volvox carteri f. nagariensis</name>
    <dbReference type="NCBI Taxonomy" id="3068"/>
    <lineage>
        <taxon>Eukaryota</taxon>
        <taxon>Viridiplantae</taxon>
        <taxon>Chlorophyta</taxon>
        <taxon>core chlorophytes</taxon>
        <taxon>Chlorophyceae</taxon>
        <taxon>CS clade</taxon>
        <taxon>Chlamydomonadales</taxon>
        <taxon>Volvocaceae</taxon>
        <taxon>Volvox</taxon>
    </lineage>
</organism>
<evidence type="ECO:0000256" key="2">
    <source>
        <dbReference type="ARBA" id="ARBA00022737"/>
    </source>
</evidence>
<dbReference type="SUPFAM" id="SSF50978">
    <property type="entry name" value="WD40 repeat-like"/>
    <property type="match status" value="1"/>
</dbReference>
<dbReference type="eggNOG" id="KOG1093">
    <property type="taxonomic scope" value="Eukaryota"/>
</dbReference>
<evidence type="ECO:0008006" key="7">
    <source>
        <dbReference type="Google" id="ProtNLM"/>
    </source>
</evidence>
<dbReference type="InterPro" id="IPR051570">
    <property type="entry name" value="TBC1_cilium_biogenesis"/>
</dbReference>
<dbReference type="InterPro" id="IPR015943">
    <property type="entry name" value="WD40/YVTN_repeat-like_dom_sf"/>
</dbReference>
<keyword evidence="6" id="KW-1185">Reference proteome</keyword>
<dbReference type="InterPro" id="IPR035969">
    <property type="entry name" value="Rab-GAP_TBC_sf"/>
</dbReference>
<dbReference type="STRING" id="3068.D8U7U3"/>
<feature type="coiled-coil region" evidence="3">
    <location>
        <begin position="923"/>
        <end position="981"/>
    </location>
</feature>
<keyword evidence="3" id="KW-0175">Coiled coil</keyword>
<gene>
    <name evidence="5" type="ORF">VOLCADRAFT_95633</name>
</gene>
<dbReference type="eggNOG" id="KOG0295">
    <property type="taxonomic scope" value="Eukaryota"/>
</dbReference>
<feature type="compositionally biased region" description="Low complexity" evidence="4">
    <location>
        <begin position="1474"/>
        <end position="1489"/>
    </location>
</feature>
<dbReference type="Proteomes" id="UP000001058">
    <property type="component" value="Unassembled WGS sequence"/>
</dbReference>
<feature type="region of interest" description="Disordered" evidence="4">
    <location>
        <begin position="1418"/>
        <end position="1489"/>
    </location>
</feature>
<dbReference type="OrthoDB" id="5578278at2759"/>
<evidence type="ECO:0000313" key="6">
    <source>
        <dbReference type="Proteomes" id="UP000001058"/>
    </source>
</evidence>
<keyword evidence="2" id="KW-0677">Repeat</keyword>
<feature type="compositionally biased region" description="Low complexity" evidence="4">
    <location>
        <begin position="2142"/>
        <end position="2161"/>
    </location>
</feature>
<dbReference type="InParanoid" id="D8U7U3"/>
<feature type="compositionally biased region" description="Low complexity" evidence="4">
    <location>
        <begin position="2360"/>
        <end position="2373"/>
    </location>
</feature>
<feature type="region of interest" description="Disordered" evidence="4">
    <location>
        <begin position="1825"/>
        <end position="1853"/>
    </location>
</feature>
<keyword evidence="1" id="KW-0853">WD repeat</keyword>
<evidence type="ECO:0000256" key="1">
    <source>
        <dbReference type="ARBA" id="ARBA00022574"/>
    </source>
</evidence>
<dbReference type="KEGG" id="vcn:VOLCADRAFT_95633"/>
<reference evidence="5 6" key="1">
    <citation type="journal article" date="2010" name="Science">
        <title>Genomic analysis of organismal complexity in the multicellular green alga Volvox carteri.</title>
        <authorList>
            <person name="Prochnik S.E."/>
            <person name="Umen J."/>
            <person name="Nedelcu A.M."/>
            <person name="Hallmann A."/>
            <person name="Miller S.M."/>
            <person name="Nishii I."/>
            <person name="Ferris P."/>
            <person name="Kuo A."/>
            <person name="Mitros T."/>
            <person name="Fritz-Laylin L.K."/>
            <person name="Hellsten U."/>
            <person name="Chapman J."/>
            <person name="Simakov O."/>
            <person name="Rensing S.A."/>
            <person name="Terry A."/>
            <person name="Pangilinan J."/>
            <person name="Kapitonov V."/>
            <person name="Jurka J."/>
            <person name="Salamov A."/>
            <person name="Shapiro H."/>
            <person name="Schmutz J."/>
            <person name="Grimwood J."/>
            <person name="Lindquist E."/>
            <person name="Lucas S."/>
            <person name="Grigoriev I.V."/>
            <person name="Schmitt R."/>
            <person name="Kirk D."/>
            <person name="Rokhsar D.S."/>
        </authorList>
    </citation>
    <scope>NUCLEOTIDE SEQUENCE [LARGE SCALE GENOMIC DNA]</scope>
    <source>
        <strain evidence="6">f. Nagariensis / Eve</strain>
    </source>
</reference>
<feature type="compositionally biased region" description="Low complexity" evidence="4">
    <location>
        <begin position="2017"/>
        <end position="2026"/>
    </location>
</feature>
<dbReference type="RefSeq" id="XP_002954747.1">
    <property type="nucleotide sequence ID" value="XM_002954701.1"/>
</dbReference>
<evidence type="ECO:0000313" key="5">
    <source>
        <dbReference type="EMBL" id="EFJ44153.1"/>
    </source>
</evidence>
<feature type="compositionally biased region" description="Polar residues" evidence="4">
    <location>
        <begin position="1666"/>
        <end position="1682"/>
    </location>
</feature>
<dbReference type="Gene3D" id="2.130.10.10">
    <property type="entry name" value="YVTN repeat-like/Quinoprotein amine dehydrogenase"/>
    <property type="match status" value="1"/>
</dbReference>
<dbReference type="SMART" id="SM00320">
    <property type="entry name" value="WD40"/>
    <property type="match status" value="2"/>
</dbReference>
<evidence type="ECO:0000256" key="4">
    <source>
        <dbReference type="SAM" id="MobiDB-lite"/>
    </source>
</evidence>
<feature type="compositionally biased region" description="Acidic residues" evidence="4">
    <location>
        <begin position="2559"/>
        <end position="2579"/>
    </location>
</feature>
<accession>D8U7U3</accession>
<feature type="compositionally biased region" description="Gly residues" evidence="4">
    <location>
        <begin position="2231"/>
        <end position="2244"/>
    </location>
</feature>
<dbReference type="PANTHER" id="PTHR19853">
    <property type="entry name" value="WD REPEAT CONTAINING PROTEIN 3 WDR3"/>
    <property type="match status" value="1"/>
</dbReference>
<feature type="compositionally biased region" description="Gly residues" evidence="4">
    <location>
        <begin position="1988"/>
        <end position="1998"/>
    </location>
</feature>
<proteinExistence type="predicted"/>
<feature type="compositionally biased region" description="Polar residues" evidence="4">
    <location>
        <begin position="1647"/>
        <end position="1656"/>
    </location>
</feature>
<feature type="region of interest" description="Disordered" evidence="4">
    <location>
        <begin position="2544"/>
        <end position="2631"/>
    </location>
</feature>
<feature type="compositionally biased region" description="Low complexity" evidence="4">
    <location>
        <begin position="2061"/>
        <end position="2071"/>
    </location>
</feature>
<dbReference type="GO" id="GO:0060271">
    <property type="term" value="P:cilium assembly"/>
    <property type="evidence" value="ECO:0007669"/>
    <property type="project" value="TreeGrafter"/>
</dbReference>